<accession>A0AA39PEZ0</accession>
<protein>
    <recommendedName>
        <fullName evidence="3">Heterokaryon incompatibility domain-containing protein</fullName>
    </recommendedName>
</protein>
<keyword evidence="2" id="KW-1185">Reference proteome</keyword>
<evidence type="ECO:0000313" key="2">
    <source>
        <dbReference type="Proteomes" id="UP001175228"/>
    </source>
</evidence>
<comment type="caution">
    <text evidence="1">The sequence shown here is derived from an EMBL/GenBank/DDBJ whole genome shotgun (WGS) entry which is preliminary data.</text>
</comment>
<dbReference type="EMBL" id="JAUEPU010000064">
    <property type="protein sequence ID" value="KAK0482859.1"/>
    <property type="molecule type" value="Genomic_DNA"/>
</dbReference>
<evidence type="ECO:0000313" key="1">
    <source>
        <dbReference type="EMBL" id="KAK0482859.1"/>
    </source>
</evidence>
<evidence type="ECO:0008006" key="3">
    <source>
        <dbReference type="Google" id="ProtNLM"/>
    </source>
</evidence>
<gene>
    <name evidence="1" type="ORF">EDD18DRAFT_1261899</name>
</gene>
<reference evidence="1" key="1">
    <citation type="submission" date="2023-06" db="EMBL/GenBank/DDBJ databases">
        <authorList>
            <consortium name="Lawrence Berkeley National Laboratory"/>
            <person name="Ahrendt S."/>
            <person name="Sahu N."/>
            <person name="Indic B."/>
            <person name="Wong-Bajracharya J."/>
            <person name="Merenyi Z."/>
            <person name="Ke H.-M."/>
            <person name="Monk M."/>
            <person name="Kocsube S."/>
            <person name="Drula E."/>
            <person name="Lipzen A."/>
            <person name="Balint B."/>
            <person name="Henrissat B."/>
            <person name="Andreopoulos B."/>
            <person name="Martin F.M."/>
            <person name="Harder C.B."/>
            <person name="Rigling D."/>
            <person name="Ford K.L."/>
            <person name="Foster G.D."/>
            <person name="Pangilinan J."/>
            <person name="Papanicolaou A."/>
            <person name="Barry K."/>
            <person name="LaButti K."/>
            <person name="Viragh M."/>
            <person name="Koriabine M."/>
            <person name="Yan M."/>
            <person name="Riley R."/>
            <person name="Champramary S."/>
            <person name="Plett K.L."/>
            <person name="Tsai I.J."/>
            <person name="Slot J."/>
            <person name="Sipos G."/>
            <person name="Plett J."/>
            <person name="Nagy L.G."/>
            <person name="Grigoriev I.V."/>
        </authorList>
    </citation>
    <scope>NUCLEOTIDE SEQUENCE</scope>
    <source>
        <strain evidence="1">HWK02</strain>
    </source>
</reference>
<dbReference type="Proteomes" id="UP001175228">
    <property type="component" value="Unassembled WGS sequence"/>
</dbReference>
<dbReference type="AlphaFoldDB" id="A0AA39PEZ0"/>
<sequence length="348" mass="40224">MVAAIDSSTLNGWSSRSPEFRKSYFEKEDSNYDPYLPVVTIPPNVEESTIPVLQQRSFTGRVLRSAVADTLCASLGVDGILEKLNAPRCTPGSPRYQAWEYFIAEKCDIGTAYAHLWYHPLEIDIAKHVIEKCTDDAELRRDLLETRVIGKSAPPRRIWDLRANRVVPWWVVKNFKYVRAISHAWVADDHLKYKMTPINGYEWPVPMPKDADLERIRIEMLNIGAEYVWLDVLCLRQQGQGKDLRGNPSQEEWDRREALRKEEWKVDLPITGWVYNSARQVACYLSGLGLPMCYNEPRDFEDERCCFNRAWTLQETPHDVAIVGRTRIYQDHTTSLPCPCQGQVYNGR</sequence>
<proteinExistence type="predicted"/>
<organism evidence="1 2">
    <name type="scientific">Armillaria luteobubalina</name>
    <dbReference type="NCBI Taxonomy" id="153913"/>
    <lineage>
        <taxon>Eukaryota</taxon>
        <taxon>Fungi</taxon>
        <taxon>Dikarya</taxon>
        <taxon>Basidiomycota</taxon>
        <taxon>Agaricomycotina</taxon>
        <taxon>Agaricomycetes</taxon>
        <taxon>Agaricomycetidae</taxon>
        <taxon>Agaricales</taxon>
        <taxon>Marasmiineae</taxon>
        <taxon>Physalacriaceae</taxon>
        <taxon>Armillaria</taxon>
    </lineage>
</organism>
<name>A0AA39PEZ0_9AGAR</name>